<accession>A0A4R8UCS4</accession>
<feature type="binding site" evidence="9">
    <location>
        <position position="142"/>
    </location>
    <ligand>
        <name>D-ribulose 5-phosphate</name>
        <dbReference type="ChEBI" id="CHEBI:58121"/>
    </ligand>
</feature>
<dbReference type="GO" id="GO:0009052">
    <property type="term" value="P:pentose-phosphate shunt, non-oxidative branch"/>
    <property type="evidence" value="ECO:0007669"/>
    <property type="project" value="TreeGrafter"/>
</dbReference>
<dbReference type="Pfam" id="PF02502">
    <property type="entry name" value="LacAB_rpiB"/>
    <property type="match status" value="1"/>
</dbReference>
<proteinExistence type="inferred from homology"/>
<feature type="binding site" evidence="9">
    <location>
        <position position="138"/>
    </location>
    <ligand>
        <name>D-ribulose 5-phosphate</name>
        <dbReference type="ChEBI" id="CHEBI:58121"/>
    </ligand>
</feature>
<comment type="caution">
    <text evidence="10">The sequence shown here is derived from an EMBL/GenBank/DDBJ whole genome shotgun (WGS) entry which is preliminary data.</text>
</comment>
<dbReference type="RefSeq" id="WP_134493212.1">
    <property type="nucleotide sequence ID" value="NZ_SOEZ01000079.1"/>
</dbReference>
<dbReference type="Proteomes" id="UP000297866">
    <property type="component" value="Unassembled WGS sequence"/>
</dbReference>
<dbReference type="GO" id="GO:0019316">
    <property type="term" value="P:D-allose catabolic process"/>
    <property type="evidence" value="ECO:0007669"/>
    <property type="project" value="TreeGrafter"/>
</dbReference>
<dbReference type="OrthoDB" id="1778624at2"/>
<feature type="binding site" evidence="9">
    <location>
        <begin position="8"/>
        <end position="9"/>
    </location>
    <ligand>
        <name>D-ribulose 5-phosphate</name>
        <dbReference type="ChEBI" id="CHEBI:58121"/>
    </ligand>
</feature>
<dbReference type="InterPro" id="IPR036569">
    <property type="entry name" value="RpiB_LacA_LacB_sf"/>
</dbReference>
<dbReference type="PIRSF" id="PIRSF005384">
    <property type="entry name" value="RpiB_LacA_B"/>
    <property type="match status" value="1"/>
</dbReference>
<dbReference type="AlphaFoldDB" id="A0A4R8UCS4"/>
<dbReference type="SUPFAM" id="SSF89623">
    <property type="entry name" value="Ribose/Galactose isomerase RpiB/AlsB"/>
    <property type="match status" value="1"/>
</dbReference>
<dbReference type="NCBIfam" id="NF004051">
    <property type="entry name" value="PRK05571.1"/>
    <property type="match status" value="1"/>
</dbReference>
<dbReference type="InterPro" id="IPR003500">
    <property type="entry name" value="RpiB_LacA_LacB"/>
</dbReference>
<comment type="pathway">
    <text evidence="2">Carbohydrate degradation; pentose phosphate pathway; D-ribose 5-phosphate from D-ribulose 5-phosphate (non-oxidative stage): step 1/1.</text>
</comment>
<keyword evidence="11" id="KW-1185">Reference proteome</keyword>
<feature type="binding site" evidence="9">
    <location>
        <position position="114"/>
    </location>
    <ligand>
        <name>D-ribulose 5-phosphate</name>
        <dbReference type="ChEBI" id="CHEBI:58121"/>
    </ligand>
</feature>
<comment type="similarity">
    <text evidence="3">Belongs to the LacAB/RpiB family.</text>
</comment>
<dbReference type="NCBIfam" id="TIGR00689">
    <property type="entry name" value="rpiB_lacA_lacB"/>
    <property type="match status" value="1"/>
</dbReference>
<dbReference type="PANTHER" id="PTHR30345:SF0">
    <property type="entry name" value="DNA DAMAGE-REPAIR_TOLERATION PROTEIN DRT102"/>
    <property type="match status" value="1"/>
</dbReference>
<evidence type="ECO:0000256" key="8">
    <source>
        <dbReference type="ARBA" id="ARBA00032117"/>
    </source>
</evidence>
<evidence type="ECO:0000256" key="7">
    <source>
        <dbReference type="ARBA" id="ARBA00023235"/>
    </source>
</evidence>
<feature type="binding site" evidence="9">
    <location>
        <begin position="71"/>
        <end position="75"/>
    </location>
    <ligand>
        <name>D-ribulose 5-phosphate</name>
        <dbReference type="ChEBI" id="CHEBI:58121"/>
    </ligand>
</feature>
<gene>
    <name evidence="10" type="ORF">E3O23_17295</name>
</gene>
<evidence type="ECO:0000256" key="6">
    <source>
        <dbReference type="ARBA" id="ARBA00014007"/>
    </source>
</evidence>
<reference evidence="10 11" key="1">
    <citation type="submission" date="2019-03" db="EMBL/GenBank/DDBJ databases">
        <title>Genomics of glacier-inhabiting Cryobacterium strains.</title>
        <authorList>
            <person name="Liu Q."/>
            <person name="Xin Y.-H."/>
        </authorList>
    </citation>
    <scope>NUCLEOTIDE SEQUENCE [LARGE SCALE GENOMIC DNA]</scope>
    <source>
        <strain evidence="10 11">Sr47</strain>
    </source>
</reference>
<comment type="catalytic activity">
    <reaction evidence="1">
        <text>aldehydo-D-ribose 5-phosphate = D-ribulose 5-phosphate</text>
        <dbReference type="Rhea" id="RHEA:14657"/>
        <dbReference type="ChEBI" id="CHEBI:58121"/>
        <dbReference type="ChEBI" id="CHEBI:58273"/>
        <dbReference type="EC" id="5.3.1.6"/>
    </reaction>
</comment>
<comment type="subunit">
    <text evidence="4">Homodimer.</text>
</comment>
<sequence length="162" mass="17329">MRIHIATDHAGLDFSRHLMTHLTAAGHEVIDHGPQSYDELDDYPAFCINAAQAVVNDQAGNVEALGVVFGGSGNGEQMAANKVKGARAALVWNLSTARLAREHNDANVISIGARQHTVEDATAFIDAFIAEPFSGAERHARRIAQLAEYETTGRIAGKDIVA</sequence>
<evidence type="ECO:0000256" key="3">
    <source>
        <dbReference type="ARBA" id="ARBA00008754"/>
    </source>
</evidence>
<dbReference type="NCBIfam" id="TIGR02133">
    <property type="entry name" value="RPI_actino"/>
    <property type="match status" value="1"/>
</dbReference>
<evidence type="ECO:0000256" key="2">
    <source>
        <dbReference type="ARBA" id="ARBA00004988"/>
    </source>
</evidence>
<organism evidence="10 11">
    <name type="scientific">Cryobacterium tagatosivorans</name>
    <dbReference type="NCBI Taxonomy" id="1259199"/>
    <lineage>
        <taxon>Bacteria</taxon>
        <taxon>Bacillati</taxon>
        <taxon>Actinomycetota</taxon>
        <taxon>Actinomycetes</taxon>
        <taxon>Micrococcales</taxon>
        <taxon>Microbacteriaceae</taxon>
        <taxon>Cryobacterium</taxon>
    </lineage>
</organism>
<evidence type="ECO:0000256" key="5">
    <source>
        <dbReference type="ARBA" id="ARBA00011959"/>
    </source>
</evidence>
<evidence type="ECO:0000256" key="9">
    <source>
        <dbReference type="PIRSR" id="PIRSR005384-2"/>
    </source>
</evidence>
<dbReference type="EMBL" id="SOEZ01000079">
    <property type="protein sequence ID" value="TFB46537.1"/>
    <property type="molecule type" value="Genomic_DNA"/>
</dbReference>
<name>A0A4R8UCS4_9MICO</name>
<dbReference type="PANTHER" id="PTHR30345">
    <property type="entry name" value="RIBOSE-5-PHOSPHATE ISOMERASE B"/>
    <property type="match status" value="1"/>
</dbReference>
<keyword evidence="7 10" id="KW-0413">Isomerase</keyword>
<evidence type="ECO:0000256" key="1">
    <source>
        <dbReference type="ARBA" id="ARBA00001713"/>
    </source>
</evidence>
<evidence type="ECO:0000256" key="4">
    <source>
        <dbReference type="ARBA" id="ARBA00011738"/>
    </source>
</evidence>
<dbReference type="InterPro" id="IPR011860">
    <property type="entry name" value="Rib-5-P_Isoase_Actino"/>
</dbReference>
<protein>
    <recommendedName>
        <fullName evidence="6">Ribose-5-phosphate isomerase B</fullName>
        <ecNumber evidence="5">5.3.1.6</ecNumber>
    </recommendedName>
    <alternativeName>
        <fullName evidence="8">Phosphoriboisomerase B</fullName>
    </alternativeName>
</protein>
<evidence type="ECO:0000313" key="11">
    <source>
        <dbReference type="Proteomes" id="UP000297866"/>
    </source>
</evidence>
<dbReference type="GO" id="GO:0004751">
    <property type="term" value="F:ribose-5-phosphate isomerase activity"/>
    <property type="evidence" value="ECO:0007669"/>
    <property type="project" value="UniProtKB-EC"/>
</dbReference>
<feature type="binding site" evidence="9">
    <location>
        <position position="104"/>
    </location>
    <ligand>
        <name>D-ribulose 5-phosphate</name>
        <dbReference type="ChEBI" id="CHEBI:58121"/>
    </ligand>
</feature>
<dbReference type="Gene3D" id="3.40.1400.10">
    <property type="entry name" value="Sugar-phosphate isomerase, RpiB/LacA/LacB"/>
    <property type="match status" value="1"/>
</dbReference>
<evidence type="ECO:0000313" key="10">
    <source>
        <dbReference type="EMBL" id="TFB46537.1"/>
    </source>
</evidence>
<dbReference type="EC" id="5.3.1.6" evidence="5"/>